<evidence type="ECO:0000313" key="1">
    <source>
        <dbReference type="EMBL" id="GMF14206.1"/>
    </source>
</evidence>
<protein>
    <submittedName>
        <fullName evidence="1">Unnamed protein product</fullName>
    </submittedName>
</protein>
<gene>
    <name evidence="1" type="ORF">Plil01_000459200</name>
</gene>
<keyword evidence="2" id="KW-1185">Reference proteome</keyword>
<dbReference type="EMBL" id="BSXW01000186">
    <property type="protein sequence ID" value="GMF14206.1"/>
    <property type="molecule type" value="Genomic_DNA"/>
</dbReference>
<accession>A0A9W6WQX1</accession>
<organism evidence="1 2">
    <name type="scientific">Phytophthora lilii</name>
    <dbReference type="NCBI Taxonomy" id="2077276"/>
    <lineage>
        <taxon>Eukaryota</taxon>
        <taxon>Sar</taxon>
        <taxon>Stramenopiles</taxon>
        <taxon>Oomycota</taxon>
        <taxon>Peronosporomycetes</taxon>
        <taxon>Peronosporales</taxon>
        <taxon>Peronosporaceae</taxon>
        <taxon>Phytophthora</taxon>
    </lineage>
</organism>
<sequence>MHGGRHETGQASLGYTAPLESATLDMHHPLDGCCEVALGTTQLLLKFFVILLIDIRLDQHRNITQHAGERLPGVFNFLQAVP</sequence>
<dbReference type="Proteomes" id="UP001165083">
    <property type="component" value="Unassembled WGS sequence"/>
</dbReference>
<evidence type="ECO:0000313" key="2">
    <source>
        <dbReference type="Proteomes" id="UP001165083"/>
    </source>
</evidence>
<name>A0A9W6WQX1_9STRA</name>
<dbReference type="AlphaFoldDB" id="A0A9W6WQX1"/>
<proteinExistence type="predicted"/>
<reference evidence="1" key="1">
    <citation type="submission" date="2023-04" db="EMBL/GenBank/DDBJ databases">
        <title>Phytophthora lilii NBRC 32176.</title>
        <authorList>
            <person name="Ichikawa N."/>
            <person name="Sato H."/>
            <person name="Tonouchi N."/>
        </authorList>
    </citation>
    <scope>NUCLEOTIDE SEQUENCE</scope>
    <source>
        <strain evidence="1">NBRC 32176</strain>
    </source>
</reference>
<comment type="caution">
    <text evidence="1">The sequence shown here is derived from an EMBL/GenBank/DDBJ whole genome shotgun (WGS) entry which is preliminary data.</text>
</comment>